<keyword evidence="1" id="KW-0539">Nucleus</keyword>
<accession>A0A8H8S7G4</accession>
<feature type="domain" description="Xylanolytic transcriptional activator regulatory" evidence="2">
    <location>
        <begin position="75"/>
        <end position="242"/>
    </location>
</feature>
<dbReference type="OrthoDB" id="39175at2759"/>
<dbReference type="Pfam" id="PF04082">
    <property type="entry name" value="Fungal_trans"/>
    <property type="match status" value="1"/>
</dbReference>
<dbReference type="InterPro" id="IPR050987">
    <property type="entry name" value="AtrR-like"/>
</dbReference>
<keyword evidence="4" id="KW-1185">Reference proteome</keyword>
<evidence type="ECO:0000259" key="2">
    <source>
        <dbReference type="Pfam" id="PF04082"/>
    </source>
</evidence>
<dbReference type="InterPro" id="IPR007219">
    <property type="entry name" value="XnlR_reg_dom"/>
</dbReference>
<dbReference type="AlphaFoldDB" id="A0A8H8S7G4"/>
<dbReference type="CDD" id="cd12148">
    <property type="entry name" value="fungal_TF_MHR"/>
    <property type="match status" value="1"/>
</dbReference>
<organism evidence="3 4">
    <name type="scientific">Lachnellula occidentalis</name>
    <dbReference type="NCBI Taxonomy" id="215460"/>
    <lineage>
        <taxon>Eukaryota</taxon>
        <taxon>Fungi</taxon>
        <taxon>Dikarya</taxon>
        <taxon>Ascomycota</taxon>
        <taxon>Pezizomycotina</taxon>
        <taxon>Leotiomycetes</taxon>
        <taxon>Helotiales</taxon>
        <taxon>Lachnaceae</taxon>
        <taxon>Lachnellula</taxon>
    </lineage>
</organism>
<dbReference type="PANTHER" id="PTHR46910:SF25">
    <property type="entry name" value="ABC-TRANSPORTER-REGULATING TRANSCRIPTION FACTOR"/>
    <property type="match status" value="1"/>
</dbReference>
<sequence length="544" mass="60917">MVASSSLAVFSESRLQAISKRLGHNGLYDVIERMRTHTQARRNANKTSFVEARLDKADHLPVPAQEAERYARFTAYFEHIHPMYPFLNQKRFEEKVSGLQTGSLQKDIAWSALYHGVLALGSQFHNKGDFTPEKGLSWQLFKSALGLMPNSVGPDATLVNVQAIFSQNLSGYTLENYLVSEAIRLAITTNIHKPIHCADSRKKAILFWVIYCLEKPLCFNDGLTSLIVDSDIGCSVPEVSESVVEGYDWFLSSVTLARMLSIAYETLFSVKAANNSAEQFRVGISQVYAGLECWTMSIPKKFRPGESIKLHNVSITLTTTLLYQHFYYQNAMMAISRLAIHIGEPSILSEVGIGKSGLIKAARTILELTKYTDPKAWSPLWIVAAMPLAAMFILFESVVHDDPTSTDTKHNLFFLDMAAGYFSRLDYDSGGSFHGSIFSEFTFFARLFVYKELNIDRSANPDITTGSTNFDPLHTTPLGANDMSSQVSPIVPLEGLYPPVEEGGFPDRDYPLHQGSYSNLENDSIVVDFMEIFDPMLANEDWHW</sequence>
<dbReference type="EMBL" id="QGMI01000048">
    <property type="protein sequence ID" value="TVY48402.1"/>
    <property type="molecule type" value="Genomic_DNA"/>
</dbReference>
<name>A0A8H8S7G4_9HELO</name>
<dbReference type="GO" id="GO:0006351">
    <property type="term" value="P:DNA-templated transcription"/>
    <property type="evidence" value="ECO:0007669"/>
    <property type="project" value="InterPro"/>
</dbReference>
<reference evidence="3 4" key="1">
    <citation type="submission" date="2018-05" db="EMBL/GenBank/DDBJ databases">
        <title>Genome sequencing and assembly of the regulated plant pathogen Lachnellula willkommii and related sister species for the development of diagnostic species identification markers.</title>
        <authorList>
            <person name="Giroux E."/>
            <person name="Bilodeau G."/>
        </authorList>
    </citation>
    <scope>NUCLEOTIDE SEQUENCE [LARGE SCALE GENOMIC DNA]</scope>
    <source>
        <strain evidence="3 4">CBS 160.35</strain>
    </source>
</reference>
<dbReference type="Proteomes" id="UP000443090">
    <property type="component" value="Unassembled WGS sequence"/>
</dbReference>
<evidence type="ECO:0000256" key="1">
    <source>
        <dbReference type="ARBA" id="ARBA00023242"/>
    </source>
</evidence>
<dbReference type="PANTHER" id="PTHR46910">
    <property type="entry name" value="TRANSCRIPTION FACTOR PDR1"/>
    <property type="match status" value="1"/>
</dbReference>
<evidence type="ECO:0000313" key="3">
    <source>
        <dbReference type="EMBL" id="TVY48402.1"/>
    </source>
</evidence>
<protein>
    <submittedName>
        <fullName evidence="3">Putative transcriptional regulatory protein</fullName>
    </submittedName>
</protein>
<proteinExistence type="predicted"/>
<dbReference type="GO" id="GO:0003677">
    <property type="term" value="F:DNA binding"/>
    <property type="evidence" value="ECO:0007669"/>
    <property type="project" value="InterPro"/>
</dbReference>
<evidence type="ECO:0000313" key="4">
    <source>
        <dbReference type="Proteomes" id="UP000443090"/>
    </source>
</evidence>
<dbReference type="GO" id="GO:0003700">
    <property type="term" value="F:DNA-binding transcription factor activity"/>
    <property type="evidence" value="ECO:0007669"/>
    <property type="project" value="InterPro"/>
</dbReference>
<gene>
    <name evidence="3" type="ORF">LOCC1_G001551</name>
</gene>
<comment type="caution">
    <text evidence="3">The sequence shown here is derived from an EMBL/GenBank/DDBJ whole genome shotgun (WGS) entry which is preliminary data.</text>
</comment>
<dbReference type="GO" id="GO:0008270">
    <property type="term" value="F:zinc ion binding"/>
    <property type="evidence" value="ECO:0007669"/>
    <property type="project" value="InterPro"/>
</dbReference>